<dbReference type="InterPro" id="IPR036890">
    <property type="entry name" value="HATPase_C_sf"/>
</dbReference>
<dbReference type="InterPro" id="IPR000014">
    <property type="entry name" value="PAS"/>
</dbReference>
<dbReference type="PROSITE" id="PS50113">
    <property type="entry name" value="PAC"/>
    <property type="match status" value="1"/>
</dbReference>
<dbReference type="AlphaFoldDB" id="A0AAE3KBG4"/>
<dbReference type="SMART" id="SM00086">
    <property type="entry name" value="PAC"/>
    <property type="match status" value="1"/>
</dbReference>
<keyword evidence="8" id="KW-1185">Reference proteome</keyword>
<dbReference type="Gene3D" id="3.30.450.20">
    <property type="entry name" value="PAS domain"/>
    <property type="match status" value="2"/>
</dbReference>
<dbReference type="Pfam" id="PF02518">
    <property type="entry name" value="HATPase_c"/>
    <property type="match status" value="1"/>
</dbReference>
<name>A0AAE3KBG4_9EURY</name>
<dbReference type="SMART" id="SM00091">
    <property type="entry name" value="PAS"/>
    <property type="match status" value="2"/>
</dbReference>
<evidence type="ECO:0000313" key="8">
    <source>
        <dbReference type="Proteomes" id="UP001203207"/>
    </source>
</evidence>
<gene>
    <name evidence="7" type="ORF">AArcSt2_10610</name>
</gene>
<dbReference type="Gene3D" id="3.30.565.10">
    <property type="entry name" value="Histidine kinase-like ATPase, C-terminal domain"/>
    <property type="match status" value="1"/>
</dbReference>
<dbReference type="SMART" id="SM00387">
    <property type="entry name" value="HATPase_c"/>
    <property type="match status" value="1"/>
</dbReference>
<dbReference type="EMBL" id="JAKRVX010000003">
    <property type="protein sequence ID" value="MCL9817394.1"/>
    <property type="molecule type" value="Genomic_DNA"/>
</dbReference>
<dbReference type="InterPro" id="IPR035965">
    <property type="entry name" value="PAS-like_dom_sf"/>
</dbReference>
<proteinExistence type="predicted"/>
<dbReference type="InterPro" id="IPR001610">
    <property type="entry name" value="PAC"/>
</dbReference>
<feature type="domain" description="PAS" evidence="5">
    <location>
        <begin position="125"/>
        <end position="195"/>
    </location>
</feature>
<keyword evidence="1" id="KW-0285">Flavoprotein</keyword>
<sequence>MSPVILSVETDACRDSGVSEALSVEQKYDVVTTDKKLSILSEIDSVEPDIVLFGFETGDEAVVQAIRDAHPLLPIILFTVVERHQCSSLLEIVTAHVLRSRDNALAAVAEAVDSVCAYIAGGAQSPRSATEILQQITDGFYSIDRDWRFTDVNTRAEALLGRTADELIGKNVWELFPKATETVLYDEYHAAMRTQQSAAFTFYYEPLETWFKVSVHPSNSELLVYFEDITDRMLQTMAMDRADIGIVIADPRKPSTPIVYVNRGFETLSGYNRSEAVGSPVEFLSGPLTDQRSNSQLRTAISDGESTTVEVLNYRRDGTPFWNQVQLTPVFDTDGSIVRIITFQYDITTRIETEQRIELLQRVLRHNIRNDVNVILGYLDLLVDREMIDAQQTAPIRRGATRILELSENARNLETLLEEISFEPTPISVVDLLEQAIDRVSEGAFDESVYIQSTGETTVLGSDGITLACTELIKNAIKHGREPYNELQIQVTDAKLNQAATNTAVDAARIEFHDRGPPLSNLDRATLLGKTETPIQHGSGIGLWVVHWLITMSGGEISYDVSPTGGNCITVTVPVAQARNSIAE</sequence>
<dbReference type="InterPro" id="IPR013656">
    <property type="entry name" value="PAS_4"/>
</dbReference>
<dbReference type="InterPro" id="IPR003594">
    <property type="entry name" value="HATPase_dom"/>
</dbReference>
<dbReference type="PANTHER" id="PTHR47429">
    <property type="entry name" value="PROTEIN TWIN LOV 1"/>
    <property type="match status" value="1"/>
</dbReference>
<dbReference type="InterPro" id="IPR000700">
    <property type="entry name" value="PAS-assoc_C"/>
</dbReference>
<dbReference type="NCBIfam" id="TIGR00229">
    <property type="entry name" value="sensory_box"/>
    <property type="match status" value="2"/>
</dbReference>
<feature type="domain" description="Histidine kinase" evidence="4">
    <location>
        <begin position="363"/>
        <end position="577"/>
    </location>
</feature>
<dbReference type="Pfam" id="PF08448">
    <property type="entry name" value="PAS_4"/>
    <property type="match status" value="1"/>
</dbReference>
<dbReference type="PROSITE" id="PS50112">
    <property type="entry name" value="PAS"/>
    <property type="match status" value="2"/>
</dbReference>
<dbReference type="Proteomes" id="UP001203207">
    <property type="component" value="Unassembled WGS sequence"/>
</dbReference>
<evidence type="ECO:0000256" key="3">
    <source>
        <dbReference type="ARBA" id="ARBA00022991"/>
    </source>
</evidence>
<dbReference type="PROSITE" id="PS50109">
    <property type="entry name" value="HIS_KIN"/>
    <property type="match status" value="1"/>
</dbReference>
<dbReference type="CDD" id="cd00130">
    <property type="entry name" value="PAS"/>
    <property type="match status" value="2"/>
</dbReference>
<evidence type="ECO:0000259" key="5">
    <source>
        <dbReference type="PROSITE" id="PS50112"/>
    </source>
</evidence>
<dbReference type="Pfam" id="PF13426">
    <property type="entry name" value="PAS_9"/>
    <property type="match status" value="1"/>
</dbReference>
<reference evidence="7" key="2">
    <citation type="submission" date="2022-02" db="EMBL/GenBank/DDBJ databases">
        <authorList>
            <person name="Elcheninov A.G."/>
            <person name="Sorokin D.Y."/>
            <person name="Kublanov I.V."/>
        </authorList>
    </citation>
    <scope>NUCLEOTIDE SEQUENCE</scope>
    <source>
        <strain evidence="7">AArc-St2</strain>
    </source>
</reference>
<protein>
    <submittedName>
        <fullName evidence="7">PAS domain-containing protein</fullName>
    </submittedName>
</protein>
<feature type="domain" description="PAS" evidence="5">
    <location>
        <begin position="231"/>
        <end position="304"/>
    </location>
</feature>
<keyword evidence="2" id="KW-0288">FMN</keyword>
<dbReference type="PANTHER" id="PTHR47429:SF2">
    <property type="entry name" value="PROTEIN TWIN LOV 1"/>
    <property type="match status" value="1"/>
</dbReference>
<evidence type="ECO:0000313" key="7">
    <source>
        <dbReference type="EMBL" id="MCL9817394.1"/>
    </source>
</evidence>
<reference evidence="7" key="1">
    <citation type="journal article" date="2022" name="Syst. Appl. Microbiol.">
        <title>Natronocalculus amylovorans gen. nov., sp. nov., and Natranaeroarchaeum aerophilus sp. nov., dominant culturable amylolytic natronoarchaea from hypersaline soda lakes in southwestern Siberia.</title>
        <authorList>
            <person name="Sorokin D.Y."/>
            <person name="Elcheninov A.G."/>
            <person name="Khizhniak T.V."/>
            <person name="Koenen M."/>
            <person name="Bale N.J."/>
            <person name="Damste J.S.S."/>
            <person name="Kublanov I.V."/>
        </authorList>
    </citation>
    <scope>NUCLEOTIDE SEQUENCE</scope>
    <source>
        <strain evidence="7">AArc-St2</strain>
    </source>
</reference>
<dbReference type="SUPFAM" id="SSF55785">
    <property type="entry name" value="PYP-like sensor domain (PAS domain)"/>
    <property type="match status" value="2"/>
</dbReference>
<evidence type="ECO:0000256" key="2">
    <source>
        <dbReference type="ARBA" id="ARBA00022643"/>
    </source>
</evidence>
<comment type="caution">
    <text evidence="7">The sequence shown here is derived from an EMBL/GenBank/DDBJ whole genome shotgun (WGS) entry which is preliminary data.</text>
</comment>
<organism evidence="7 8">
    <name type="scientific">Natronocalculus amylovorans</name>
    <dbReference type="NCBI Taxonomy" id="2917812"/>
    <lineage>
        <taxon>Archaea</taxon>
        <taxon>Methanobacteriati</taxon>
        <taxon>Methanobacteriota</taxon>
        <taxon>Stenosarchaea group</taxon>
        <taxon>Halobacteria</taxon>
        <taxon>Halobacteriales</taxon>
        <taxon>Haloferacaceae</taxon>
        <taxon>Natronocalculus</taxon>
    </lineage>
</organism>
<keyword evidence="3" id="KW-0157">Chromophore</keyword>
<evidence type="ECO:0000256" key="1">
    <source>
        <dbReference type="ARBA" id="ARBA00022630"/>
    </source>
</evidence>
<dbReference type="RefSeq" id="WP_250584466.1">
    <property type="nucleotide sequence ID" value="NZ_JAKRVX010000003.1"/>
</dbReference>
<dbReference type="InterPro" id="IPR005467">
    <property type="entry name" value="His_kinase_dom"/>
</dbReference>
<accession>A0AAE3KBG4</accession>
<evidence type="ECO:0000259" key="6">
    <source>
        <dbReference type="PROSITE" id="PS50113"/>
    </source>
</evidence>
<evidence type="ECO:0000259" key="4">
    <source>
        <dbReference type="PROSITE" id="PS50109"/>
    </source>
</evidence>
<dbReference type="SUPFAM" id="SSF55874">
    <property type="entry name" value="ATPase domain of HSP90 chaperone/DNA topoisomerase II/histidine kinase"/>
    <property type="match status" value="1"/>
</dbReference>
<feature type="domain" description="PAC" evidence="6">
    <location>
        <begin position="307"/>
        <end position="359"/>
    </location>
</feature>